<dbReference type="InParanoid" id="A0A6P7F8F1"/>
<dbReference type="AlphaFoldDB" id="A0A6P7F8F1"/>
<evidence type="ECO:0000313" key="2">
    <source>
        <dbReference type="RefSeq" id="XP_028131072.1"/>
    </source>
</evidence>
<evidence type="ECO:0000256" key="1">
    <source>
        <dbReference type="SAM" id="Phobius"/>
    </source>
</evidence>
<name>A0A6P7F8F1_DIAVI</name>
<dbReference type="InterPro" id="IPR017384">
    <property type="entry name" value="NADH_Ub_cplx-1_asu_su-1"/>
</dbReference>
<keyword evidence="1" id="KW-0472">Membrane</keyword>
<accession>A0A6P7F8F1</accession>
<feature type="transmembrane region" description="Helical" evidence="1">
    <location>
        <begin position="6"/>
        <end position="31"/>
    </location>
</feature>
<dbReference type="Pfam" id="PF15879">
    <property type="entry name" value="MWFE"/>
    <property type="match status" value="1"/>
</dbReference>
<protein>
    <submittedName>
        <fullName evidence="2">Uncharacterized protein LOC114326822</fullName>
    </submittedName>
</protein>
<dbReference type="RefSeq" id="XP_028131072.1">
    <property type="nucleotide sequence ID" value="XM_028275271.1"/>
</dbReference>
<dbReference type="OrthoDB" id="1920692at2759"/>
<organism evidence="2">
    <name type="scientific">Diabrotica virgifera virgifera</name>
    <name type="common">western corn rootworm</name>
    <dbReference type="NCBI Taxonomy" id="50390"/>
    <lineage>
        <taxon>Eukaryota</taxon>
        <taxon>Metazoa</taxon>
        <taxon>Ecdysozoa</taxon>
        <taxon>Arthropoda</taxon>
        <taxon>Hexapoda</taxon>
        <taxon>Insecta</taxon>
        <taxon>Pterygota</taxon>
        <taxon>Neoptera</taxon>
        <taxon>Endopterygota</taxon>
        <taxon>Coleoptera</taxon>
        <taxon>Polyphaga</taxon>
        <taxon>Cucujiformia</taxon>
        <taxon>Chrysomeloidea</taxon>
        <taxon>Chrysomelidae</taxon>
        <taxon>Galerucinae</taxon>
        <taxon>Diabroticina</taxon>
        <taxon>Diabroticites</taxon>
        <taxon>Diabrotica</taxon>
    </lineage>
</organism>
<reference evidence="2" key="1">
    <citation type="submission" date="2025-08" db="UniProtKB">
        <authorList>
            <consortium name="RefSeq"/>
        </authorList>
    </citation>
    <scope>IDENTIFICATION</scope>
    <source>
        <tissue evidence="2">Whole insect</tissue>
    </source>
</reference>
<keyword evidence="1" id="KW-0812">Transmembrane</keyword>
<proteinExistence type="predicted"/>
<keyword evidence="1" id="KW-1133">Transmembrane helix</keyword>
<dbReference type="FunCoup" id="A0A6P7F8F1">
    <property type="interactions" value="108"/>
</dbReference>
<dbReference type="KEGG" id="dvv:114326822"/>
<gene>
    <name evidence="2" type="primary">LOC114326822</name>
</gene>
<sequence length="84" mass="9905">MWFEILPSLGIIVGALAFPHVSAYYFNYIVVGNMFRRKMESFEERIQYLRDRRLTRNPYKVQGLEAIPDDSEEPETVLKSEDDC</sequence>